<feature type="transmembrane region" description="Helical" evidence="6">
    <location>
        <begin position="470"/>
        <end position="490"/>
    </location>
</feature>
<organism evidence="7 8">
    <name type="scientific">Dioscorea cayennensis subsp. rotundata</name>
    <name type="common">White Guinea yam</name>
    <name type="synonym">Dioscorea rotundata</name>
    <dbReference type="NCBI Taxonomy" id="55577"/>
    <lineage>
        <taxon>Eukaryota</taxon>
        <taxon>Viridiplantae</taxon>
        <taxon>Streptophyta</taxon>
        <taxon>Embryophyta</taxon>
        <taxon>Tracheophyta</taxon>
        <taxon>Spermatophyta</taxon>
        <taxon>Magnoliopsida</taxon>
        <taxon>Liliopsida</taxon>
        <taxon>Dioscoreales</taxon>
        <taxon>Dioscoreaceae</taxon>
        <taxon>Dioscorea</taxon>
    </lineage>
</organism>
<keyword evidence="2 5" id="KW-0378">Hydrolase</keyword>
<keyword evidence="6" id="KW-0812">Transmembrane</keyword>
<proteinExistence type="inferred from homology"/>
<dbReference type="Gene3D" id="3.30.420.150">
    <property type="entry name" value="Exopolyphosphatase. Domain 2"/>
    <property type="match status" value="1"/>
</dbReference>
<name>A0AB40BAV2_DIOCR</name>
<dbReference type="InterPro" id="IPR000407">
    <property type="entry name" value="GDA1_CD39_NTPase"/>
</dbReference>
<gene>
    <name evidence="8" type="primary">LOC120260821</name>
</gene>
<keyword evidence="4" id="KW-0547">Nucleotide-binding</keyword>
<dbReference type="PANTHER" id="PTHR11782">
    <property type="entry name" value="ADENOSINE/GUANOSINE DIPHOSPHATASE"/>
    <property type="match status" value="1"/>
</dbReference>
<evidence type="ECO:0000313" key="8">
    <source>
        <dbReference type="RefSeq" id="XP_039124325.1"/>
    </source>
</evidence>
<feature type="active site" description="Proton acceptor" evidence="3">
    <location>
        <position position="179"/>
    </location>
</feature>
<accession>A0AB40BAV2</accession>
<feature type="transmembrane region" description="Helical" evidence="6">
    <location>
        <begin position="26"/>
        <end position="46"/>
    </location>
</feature>
<keyword evidence="6" id="KW-0472">Membrane</keyword>
<dbReference type="GO" id="GO:0005524">
    <property type="term" value="F:ATP binding"/>
    <property type="evidence" value="ECO:0007669"/>
    <property type="project" value="UniProtKB-KW"/>
</dbReference>
<evidence type="ECO:0000256" key="1">
    <source>
        <dbReference type="ARBA" id="ARBA00009283"/>
    </source>
</evidence>
<dbReference type="GeneID" id="120260821"/>
<evidence type="ECO:0000256" key="5">
    <source>
        <dbReference type="RuleBase" id="RU003833"/>
    </source>
</evidence>
<evidence type="ECO:0000256" key="6">
    <source>
        <dbReference type="SAM" id="Phobius"/>
    </source>
</evidence>
<protein>
    <submittedName>
        <fullName evidence="8">Probable apyrase 6 isoform X1</fullName>
    </submittedName>
</protein>
<dbReference type="GO" id="GO:0016020">
    <property type="term" value="C:membrane"/>
    <property type="evidence" value="ECO:0007669"/>
    <property type="project" value="TreeGrafter"/>
</dbReference>
<dbReference type="Pfam" id="PF01150">
    <property type="entry name" value="GDA1_CD39"/>
    <property type="match status" value="1"/>
</dbReference>
<reference evidence="8" key="1">
    <citation type="submission" date="2025-08" db="UniProtKB">
        <authorList>
            <consortium name="RefSeq"/>
        </authorList>
    </citation>
    <scope>IDENTIFICATION</scope>
</reference>
<evidence type="ECO:0000256" key="4">
    <source>
        <dbReference type="PIRSR" id="PIRSR600407-2"/>
    </source>
</evidence>
<evidence type="ECO:0000256" key="2">
    <source>
        <dbReference type="ARBA" id="ARBA00022801"/>
    </source>
</evidence>
<comment type="similarity">
    <text evidence="1 5">Belongs to the GDA1/CD39 NTPase family.</text>
</comment>
<dbReference type="AlphaFoldDB" id="A0AB40BAV2"/>
<dbReference type="GO" id="GO:0009134">
    <property type="term" value="P:nucleoside diphosphate catabolic process"/>
    <property type="evidence" value="ECO:0007669"/>
    <property type="project" value="TreeGrafter"/>
</dbReference>
<dbReference type="PANTHER" id="PTHR11782:SF3">
    <property type="entry name" value="APYRASE 6-RELATED"/>
    <property type="match status" value="1"/>
</dbReference>
<dbReference type="PROSITE" id="PS01238">
    <property type="entry name" value="GDA1_CD39_NTPASE"/>
    <property type="match status" value="1"/>
</dbReference>
<keyword evidence="7" id="KW-1185">Reference proteome</keyword>
<evidence type="ECO:0000313" key="7">
    <source>
        <dbReference type="Proteomes" id="UP001515500"/>
    </source>
</evidence>
<keyword evidence="4" id="KW-0067">ATP-binding</keyword>
<evidence type="ECO:0000256" key="3">
    <source>
        <dbReference type="PIRSR" id="PIRSR600407-1"/>
    </source>
</evidence>
<dbReference type="RefSeq" id="XP_039124325.1">
    <property type="nucleotide sequence ID" value="XM_039268391.1"/>
</dbReference>
<sequence>MAFDPNAAFKLSSTSTKPYHHRRIPCLPVCVVVGLVCILVFILVSIRSAPSQLRFGIVIDGGSSGSRIHVYGWRIGEGIVPEIDFAASGEMKVNPGLSAYAQEPERAGESLAGLLEFGKGHVPRDLWGETEVRLMATAGLRMVESETRERILESCRRVLRASGFRFRDDWATVIPGTDEGSYAWVAANYALGTLGGDPQETTGIIELGGASAQVTFVSSEPLPPEYARPLNFGERRYNLYSHSFLHFGQNAAQDSLQELLASEGLKSAEHVHQGIYDPCTPRSYSHGLESGKLSAGVPSLQAEGNDVAHVMGNYSACRSLSLMLLQKEKDKCSFDECLVGSTFVPKLQGRFLATENFFYTSKFFGLGSLSSLSDLISSGKKFCEEDKLRLKRKYSTLSEEDFSRYCFSSAYIVAFLHDGLGIALDDDRISFVNQVDNVPLDWALGAFIMQGTSSPTAPYSWIPAINRDGMLVLLFLLIIAALMVFTMVAVSKCRNPQLKTIYDLEKGRYIVTRIHR</sequence>
<feature type="binding site" evidence="4">
    <location>
        <begin position="209"/>
        <end position="213"/>
    </location>
    <ligand>
        <name>ATP</name>
        <dbReference type="ChEBI" id="CHEBI:30616"/>
    </ligand>
</feature>
<dbReference type="Gene3D" id="3.30.420.40">
    <property type="match status" value="1"/>
</dbReference>
<dbReference type="GO" id="GO:0017110">
    <property type="term" value="F:nucleoside diphosphate phosphatase activity"/>
    <property type="evidence" value="ECO:0007669"/>
    <property type="project" value="TreeGrafter"/>
</dbReference>
<dbReference type="Proteomes" id="UP001515500">
    <property type="component" value="Chromosome 5"/>
</dbReference>
<keyword evidence="6" id="KW-1133">Transmembrane helix</keyword>